<dbReference type="Gene3D" id="3.40.50.300">
    <property type="entry name" value="P-loop containing nucleotide triphosphate hydrolases"/>
    <property type="match status" value="1"/>
</dbReference>
<evidence type="ECO:0000256" key="1">
    <source>
        <dbReference type="ARBA" id="ARBA00008894"/>
    </source>
</evidence>
<dbReference type="InterPro" id="IPR055414">
    <property type="entry name" value="LRR_R13L4/SHOC2-like"/>
</dbReference>
<gene>
    <name evidence="11" type="primary">LOC104718972</name>
</gene>
<evidence type="ECO:0000256" key="3">
    <source>
        <dbReference type="ARBA" id="ARBA00022737"/>
    </source>
</evidence>
<name>A0ABM0U347_CAMSA</name>
<feature type="domain" description="Disease resistance R13L4/SHOC-2-like LRR" evidence="9">
    <location>
        <begin position="522"/>
        <end position="838"/>
    </location>
</feature>
<dbReference type="PANTHER" id="PTHR33463:SF220">
    <property type="entry name" value="NB-ARC DOMAIN-CONTAINING PROTEIN"/>
    <property type="match status" value="1"/>
</dbReference>
<dbReference type="InterPro" id="IPR050905">
    <property type="entry name" value="Plant_NBS-LRR"/>
</dbReference>
<dbReference type="GeneID" id="104718972"/>
<dbReference type="InterPro" id="IPR058922">
    <property type="entry name" value="WHD_DRP"/>
</dbReference>
<dbReference type="Gene3D" id="3.80.10.10">
    <property type="entry name" value="Ribonuclease Inhibitor"/>
    <property type="match status" value="2"/>
</dbReference>
<dbReference type="PROSITE" id="PS51450">
    <property type="entry name" value="LRR"/>
    <property type="match status" value="1"/>
</dbReference>
<keyword evidence="6" id="KW-0067">ATP-binding</keyword>
<evidence type="ECO:0000259" key="7">
    <source>
        <dbReference type="Pfam" id="PF00931"/>
    </source>
</evidence>
<feature type="domain" description="Disease resistance protein winged helix" evidence="8">
    <location>
        <begin position="420"/>
        <end position="488"/>
    </location>
</feature>
<dbReference type="InterPro" id="IPR001611">
    <property type="entry name" value="Leu-rich_rpt"/>
</dbReference>
<dbReference type="Gene3D" id="1.10.10.10">
    <property type="entry name" value="Winged helix-like DNA-binding domain superfamily/Winged helix DNA-binding domain"/>
    <property type="match status" value="1"/>
</dbReference>
<dbReference type="Pfam" id="PF23559">
    <property type="entry name" value="WHD_DRP"/>
    <property type="match status" value="1"/>
</dbReference>
<evidence type="ECO:0000256" key="6">
    <source>
        <dbReference type="ARBA" id="ARBA00022840"/>
    </source>
</evidence>
<dbReference type="SUPFAM" id="SSF52540">
    <property type="entry name" value="P-loop containing nucleoside triphosphate hydrolases"/>
    <property type="match status" value="1"/>
</dbReference>
<dbReference type="PRINTS" id="PR00364">
    <property type="entry name" value="DISEASERSIST"/>
</dbReference>
<keyword evidence="3" id="KW-0677">Repeat</keyword>
<protein>
    <submittedName>
        <fullName evidence="11">Probable disease resistance protein At4g14610</fullName>
    </submittedName>
</protein>
<reference evidence="10" key="1">
    <citation type="journal article" date="2014" name="Nat. Commun.">
        <title>The emerging biofuel crop Camelina sativa retains a highly undifferentiated hexaploid genome structure.</title>
        <authorList>
            <person name="Kagale S."/>
            <person name="Koh C."/>
            <person name="Nixon J."/>
            <person name="Bollina V."/>
            <person name="Clarke W.E."/>
            <person name="Tuteja R."/>
            <person name="Spillane C."/>
            <person name="Robinson S.J."/>
            <person name="Links M.G."/>
            <person name="Clarke C."/>
            <person name="Higgins E.E."/>
            <person name="Huebert T."/>
            <person name="Sharpe A.G."/>
            <person name="Parkin I.A."/>
        </authorList>
    </citation>
    <scope>NUCLEOTIDE SEQUENCE [LARGE SCALE GENOMIC DNA]</scope>
    <source>
        <strain evidence="10">cv. DH55</strain>
    </source>
</reference>
<evidence type="ECO:0000313" key="11">
    <source>
        <dbReference type="RefSeq" id="XP_010435102.1"/>
    </source>
</evidence>
<reference evidence="11" key="2">
    <citation type="submission" date="2025-08" db="UniProtKB">
        <authorList>
            <consortium name="RefSeq"/>
        </authorList>
    </citation>
    <scope>IDENTIFICATION</scope>
    <source>
        <tissue evidence="11">Leaf</tissue>
    </source>
</reference>
<dbReference type="Pfam" id="PF00931">
    <property type="entry name" value="NB-ARC"/>
    <property type="match status" value="1"/>
</dbReference>
<keyword evidence="4" id="KW-0547">Nucleotide-binding</keyword>
<comment type="similarity">
    <text evidence="1">Belongs to the disease resistance NB-LRR family.</text>
</comment>
<keyword evidence="2" id="KW-0433">Leucine-rich repeat</keyword>
<evidence type="ECO:0000256" key="2">
    <source>
        <dbReference type="ARBA" id="ARBA00022614"/>
    </source>
</evidence>
<sequence>MGGCISVSVSCDRIVDQFTQWLCVRKSSSCYIHSLPENLAALHKAMEMLKTEQYDVKRRVHREEFTGRRQRLSQVQVWLTNVAAIDNRFNDLFSTQEVEIQRLCFCGVCSKSLKMSYRYGKMVSLLLKEVESLSSQGGFDVVTEVVLVAPVEEMSIQSTVVGQNTMLERVWTSLMKDGFKIMGLYGMGGVGKTTLLTQINNKFSQEDGGFDIVIWVVVSKTPEISRIQDDIAKRLGLVGGEWDKKTQHKRAVDIHNVLRRQKFVLLLDDIWEKVNFESVGVPYPSRENGSIIAFTTRSLDVCGRMGVYDPVKVSCLEPEEAWDLFQKKVGENTLKCHPDIPELAKKVAEKCRGLPLALNVIGETMACKSTVQEWRHAIDVLTSSAIEFSCMEDEILPILKYSYDNLNREHVKSCFLYCSLFPEDYEIKKEELIDYWICEGFIDAKDGKERAVNEGYEIIGTLVRTCLLLEEGWKKVEVKMHDVVREMALWISSDLGKHKDQCIVRAGVGLHAVPEVKNWRAVRRMSLMKNELEKILGCPTCPQLTTLLLQKNHELVNISGEFFRFMPNLVVLDLSWSSSLVGLPKQISELVSLRYLDLSYTNIERLPVGLQELKKLVHLNLESMKRLESISGVSKLLSLRTLRLQKSKKALDVNSAKELQLLQHIEVLTIDIFSSLVLEHLLCSQRLAKSILYVELIEVEEEPFQILTFPTMDNVRRIGIWKCGMKEIKIERRASSYFSSLYKVVIGQCDGLKDLTWLLFAPNLTYLDVRFAEQLEDIISEEKAAGVTDENGSIIIPFQKLECLSLSDLPKLKSIYWSPLSFPRLSDLVVQEHCPKLKKLPLDSESGNAGVELVVKYGETKWLEGVEWEDNATKLRFLATSRPW</sequence>
<dbReference type="InterPro" id="IPR032675">
    <property type="entry name" value="LRR_dom_sf"/>
</dbReference>
<evidence type="ECO:0000259" key="8">
    <source>
        <dbReference type="Pfam" id="PF23559"/>
    </source>
</evidence>
<dbReference type="SUPFAM" id="SSF52058">
    <property type="entry name" value="L domain-like"/>
    <property type="match status" value="1"/>
</dbReference>
<dbReference type="InterPro" id="IPR042197">
    <property type="entry name" value="Apaf_helical"/>
</dbReference>
<keyword evidence="10" id="KW-1185">Reference proteome</keyword>
<dbReference type="Proteomes" id="UP000694864">
    <property type="component" value="Chromosome 10"/>
</dbReference>
<evidence type="ECO:0000313" key="10">
    <source>
        <dbReference type="Proteomes" id="UP000694864"/>
    </source>
</evidence>
<organism evidence="10 11">
    <name type="scientific">Camelina sativa</name>
    <name type="common">False flax</name>
    <name type="synonym">Myagrum sativum</name>
    <dbReference type="NCBI Taxonomy" id="90675"/>
    <lineage>
        <taxon>Eukaryota</taxon>
        <taxon>Viridiplantae</taxon>
        <taxon>Streptophyta</taxon>
        <taxon>Embryophyta</taxon>
        <taxon>Tracheophyta</taxon>
        <taxon>Spermatophyta</taxon>
        <taxon>Magnoliopsida</taxon>
        <taxon>eudicotyledons</taxon>
        <taxon>Gunneridae</taxon>
        <taxon>Pentapetalae</taxon>
        <taxon>rosids</taxon>
        <taxon>malvids</taxon>
        <taxon>Brassicales</taxon>
        <taxon>Brassicaceae</taxon>
        <taxon>Camelineae</taxon>
        <taxon>Camelina</taxon>
    </lineage>
</organism>
<evidence type="ECO:0000259" key="9">
    <source>
        <dbReference type="Pfam" id="PF23598"/>
    </source>
</evidence>
<proteinExistence type="inferred from homology"/>
<dbReference type="Pfam" id="PF23598">
    <property type="entry name" value="LRR_14"/>
    <property type="match status" value="1"/>
</dbReference>
<evidence type="ECO:0000256" key="4">
    <source>
        <dbReference type="ARBA" id="ARBA00022741"/>
    </source>
</evidence>
<dbReference type="InterPro" id="IPR002182">
    <property type="entry name" value="NB-ARC"/>
</dbReference>
<feature type="domain" description="NB-ARC" evidence="7">
    <location>
        <begin position="164"/>
        <end position="334"/>
    </location>
</feature>
<keyword evidence="5" id="KW-0611">Plant defense</keyword>
<dbReference type="InterPro" id="IPR036388">
    <property type="entry name" value="WH-like_DNA-bd_sf"/>
</dbReference>
<dbReference type="Gene3D" id="1.10.8.430">
    <property type="entry name" value="Helical domain of apoptotic protease-activating factors"/>
    <property type="match status" value="1"/>
</dbReference>
<dbReference type="RefSeq" id="XP_010435102.1">
    <property type="nucleotide sequence ID" value="XM_010436800.1"/>
</dbReference>
<dbReference type="PANTHER" id="PTHR33463">
    <property type="entry name" value="NB-ARC DOMAIN-CONTAINING PROTEIN-RELATED"/>
    <property type="match status" value="1"/>
</dbReference>
<accession>A0ABM0U347</accession>
<dbReference type="InterPro" id="IPR027417">
    <property type="entry name" value="P-loop_NTPase"/>
</dbReference>
<evidence type="ECO:0000256" key="5">
    <source>
        <dbReference type="ARBA" id="ARBA00022821"/>
    </source>
</evidence>